<dbReference type="RefSeq" id="WP_103358071.1">
    <property type="nucleotide sequence ID" value="NZ_CP113107.1"/>
</dbReference>
<keyword evidence="3 11" id="KW-0963">Cytoplasm</keyword>
<evidence type="ECO:0000313" key="13">
    <source>
        <dbReference type="EMBL" id="PNZ27749.1"/>
    </source>
</evidence>
<keyword evidence="8 11" id="KW-0460">Magnesium</keyword>
<keyword evidence="9 11" id="KW-0443">Lipid metabolism</keyword>
<evidence type="ECO:0000256" key="1">
    <source>
        <dbReference type="ARBA" id="ARBA00001946"/>
    </source>
</evidence>
<comment type="subcellular location">
    <subcellularLocation>
        <location evidence="11">Cytoplasm</location>
    </subcellularLocation>
</comment>
<keyword evidence="4 11" id="KW-0444">Lipid biosynthesis</keyword>
<evidence type="ECO:0000256" key="5">
    <source>
        <dbReference type="ARBA" id="ARBA00022679"/>
    </source>
</evidence>
<evidence type="ECO:0000259" key="12">
    <source>
        <dbReference type="Pfam" id="PF01648"/>
    </source>
</evidence>
<dbReference type="Gene3D" id="3.90.470.20">
    <property type="entry name" value="4'-phosphopantetheinyl transferase domain"/>
    <property type="match status" value="1"/>
</dbReference>
<comment type="cofactor">
    <cofactor evidence="1 11">
        <name>Mg(2+)</name>
        <dbReference type="ChEBI" id="CHEBI:18420"/>
    </cofactor>
</comment>
<dbReference type="NCBIfam" id="TIGR00556">
    <property type="entry name" value="pantethn_trn"/>
    <property type="match status" value="1"/>
</dbReference>
<evidence type="ECO:0000256" key="4">
    <source>
        <dbReference type="ARBA" id="ARBA00022516"/>
    </source>
</evidence>
<dbReference type="AlphaFoldDB" id="A0A2K3YQ65"/>
<dbReference type="OrthoDB" id="517356at2"/>
<dbReference type="InterPro" id="IPR037143">
    <property type="entry name" value="4-PPantetheinyl_Trfase_dom_sf"/>
</dbReference>
<organism evidence="13 14">
    <name type="scientific">Staphylococcus rostri</name>
    <dbReference type="NCBI Taxonomy" id="522262"/>
    <lineage>
        <taxon>Bacteria</taxon>
        <taxon>Bacillati</taxon>
        <taxon>Bacillota</taxon>
        <taxon>Bacilli</taxon>
        <taxon>Bacillales</taxon>
        <taxon>Staphylococcaceae</taxon>
        <taxon>Staphylococcus</taxon>
    </lineage>
</organism>
<keyword evidence="6 11" id="KW-0479">Metal-binding</keyword>
<feature type="domain" description="4'-phosphopantetheinyl transferase" evidence="12">
    <location>
        <begin position="4"/>
        <end position="109"/>
    </location>
</feature>
<evidence type="ECO:0000256" key="11">
    <source>
        <dbReference type="HAMAP-Rule" id="MF_00101"/>
    </source>
</evidence>
<keyword evidence="10 11" id="KW-0275">Fatty acid biosynthesis</keyword>
<dbReference type="GO" id="GO:0005829">
    <property type="term" value="C:cytosol"/>
    <property type="evidence" value="ECO:0007669"/>
    <property type="project" value="TreeGrafter"/>
</dbReference>
<comment type="function">
    <text evidence="11">Transfers the 4'-phosphopantetheine moiety from coenzyme A to a Ser of acyl-carrier-protein.</text>
</comment>
<keyword evidence="14" id="KW-1185">Reference proteome</keyword>
<evidence type="ECO:0000256" key="6">
    <source>
        <dbReference type="ARBA" id="ARBA00022723"/>
    </source>
</evidence>
<dbReference type="InterPro" id="IPR008278">
    <property type="entry name" value="4-PPantetheinyl_Trfase_dom"/>
</dbReference>
<dbReference type="GO" id="GO:0019878">
    <property type="term" value="P:lysine biosynthetic process via aminoadipic acid"/>
    <property type="evidence" value="ECO:0007669"/>
    <property type="project" value="TreeGrafter"/>
</dbReference>
<feature type="binding site" evidence="11">
    <location>
        <position position="59"/>
    </location>
    <ligand>
        <name>Mg(2+)</name>
        <dbReference type="ChEBI" id="CHEBI:18420"/>
    </ligand>
</feature>
<evidence type="ECO:0000256" key="9">
    <source>
        <dbReference type="ARBA" id="ARBA00023098"/>
    </source>
</evidence>
<keyword evidence="5 11" id="KW-0808">Transferase</keyword>
<dbReference type="EC" id="2.7.8.7" evidence="11"/>
<dbReference type="GO" id="GO:0006633">
    <property type="term" value="P:fatty acid biosynthetic process"/>
    <property type="evidence" value="ECO:0007669"/>
    <property type="project" value="UniProtKB-UniRule"/>
</dbReference>
<dbReference type="InterPro" id="IPR004568">
    <property type="entry name" value="Ppantetheine-prot_Trfase_dom"/>
</dbReference>
<dbReference type="HAMAP" id="MF_00101">
    <property type="entry name" value="AcpS"/>
    <property type="match status" value="1"/>
</dbReference>
<evidence type="ECO:0000256" key="2">
    <source>
        <dbReference type="ARBA" id="ARBA00010990"/>
    </source>
</evidence>
<dbReference type="Proteomes" id="UP000242752">
    <property type="component" value="Unassembled WGS sequence"/>
</dbReference>
<gene>
    <name evidence="11" type="primary">acpS</name>
    <name evidence="13" type="ORF">CD122_05900</name>
</gene>
<dbReference type="GO" id="GO:0000287">
    <property type="term" value="F:magnesium ion binding"/>
    <property type="evidence" value="ECO:0007669"/>
    <property type="project" value="UniProtKB-UniRule"/>
</dbReference>
<comment type="similarity">
    <text evidence="2">Belongs to the P-Pant transferase superfamily. Gsp/Sfp/HetI/AcpT family.</text>
</comment>
<dbReference type="InterPro" id="IPR050559">
    <property type="entry name" value="P-Pant_transferase_sf"/>
</dbReference>
<accession>A0A2K3YQ65</accession>
<evidence type="ECO:0000256" key="3">
    <source>
        <dbReference type="ARBA" id="ARBA00022490"/>
    </source>
</evidence>
<feature type="binding site" evidence="11">
    <location>
        <position position="8"/>
    </location>
    <ligand>
        <name>Mg(2+)</name>
        <dbReference type="ChEBI" id="CHEBI:18420"/>
    </ligand>
</feature>
<keyword evidence="7 11" id="KW-0276">Fatty acid metabolism</keyword>
<dbReference type="PANTHER" id="PTHR12215:SF10">
    <property type="entry name" value="L-AMINOADIPATE-SEMIALDEHYDE DEHYDROGENASE-PHOSPHOPANTETHEINYL TRANSFERASE"/>
    <property type="match status" value="1"/>
</dbReference>
<reference evidence="13 14" key="1">
    <citation type="submission" date="2017-08" db="EMBL/GenBank/DDBJ databases">
        <title>Draft genome sequences of 64 type strains of genus Staph aureus.</title>
        <authorList>
            <person name="Cole K."/>
            <person name="Golubchik T."/>
            <person name="Russell J."/>
            <person name="Foster D."/>
            <person name="Llewelyn M."/>
            <person name="Wilson D."/>
            <person name="Crook D."/>
            <person name="Paul J."/>
        </authorList>
    </citation>
    <scope>NUCLEOTIDE SEQUENCE [LARGE SCALE GENOMIC DNA]</scope>
    <source>
        <strain evidence="13 14">DSM 21968</strain>
    </source>
</reference>
<dbReference type="SUPFAM" id="SSF56214">
    <property type="entry name" value="4'-phosphopantetheinyl transferase"/>
    <property type="match status" value="1"/>
</dbReference>
<comment type="similarity">
    <text evidence="11">Belongs to the P-Pant transferase superfamily. AcpS family.</text>
</comment>
<dbReference type="PANTHER" id="PTHR12215">
    <property type="entry name" value="PHOSPHOPANTETHEINE TRANSFERASE"/>
    <property type="match status" value="1"/>
</dbReference>
<dbReference type="NCBIfam" id="TIGR00516">
    <property type="entry name" value="acpS"/>
    <property type="match status" value="1"/>
</dbReference>
<evidence type="ECO:0000256" key="8">
    <source>
        <dbReference type="ARBA" id="ARBA00022842"/>
    </source>
</evidence>
<proteinExistence type="inferred from homology"/>
<evidence type="ECO:0000313" key="14">
    <source>
        <dbReference type="Proteomes" id="UP000242752"/>
    </source>
</evidence>
<dbReference type="EMBL" id="PPRF01000034">
    <property type="protein sequence ID" value="PNZ27749.1"/>
    <property type="molecule type" value="Genomic_DNA"/>
</dbReference>
<sequence>MIYGLGVDLVEIARIKELVEKQPKFVMRILSQGECDQYQQLTHPQRRLEFLAGRFAVKEAFSKALGTGIGKEIAFKDIHCANDEKGKPYINFDGFNVHVSITHTANYAMSQVILEQVNEM</sequence>
<dbReference type="GO" id="GO:0008897">
    <property type="term" value="F:holo-[acyl-carrier-protein] synthase activity"/>
    <property type="evidence" value="ECO:0007669"/>
    <property type="project" value="UniProtKB-UniRule"/>
</dbReference>
<dbReference type="Pfam" id="PF01648">
    <property type="entry name" value="ACPS"/>
    <property type="match status" value="1"/>
</dbReference>
<dbReference type="InterPro" id="IPR002582">
    <property type="entry name" value="ACPS"/>
</dbReference>
<comment type="caution">
    <text evidence="13">The sequence shown here is derived from an EMBL/GenBank/DDBJ whole genome shotgun (WGS) entry which is preliminary data.</text>
</comment>
<protein>
    <recommendedName>
        <fullName evidence="11">Holo-[acyl-carrier-protein] synthase</fullName>
        <shortName evidence="11">Holo-ACP synthase</shortName>
        <ecNumber evidence="11">2.7.8.7</ecNumber>
    </recommendedName>
    <alternativeName>
        <fullName evidence="11">4'-phosphopantetheinyl transferase AcpS</fullName>
    </alternativeName>
</protein>
<name>A0A2K3YQ65_9STAP</name>
<evidence type="ECO:0000256" key="10">
    <source>
        <dbReference type="ARBA" id="ARBA00023160"/>
    </source>
</evidence>
<evidence type="ECO:0000256" key="7">
    <source>
        <dbReference type="ARBA" id="ARBA00022832"/>
    </source>
</evidence>
<comment type="catalytic activity">
    <reaction evidence="11">
        <text>apo-[ACP] + CoA = holo-[ACP] + adenosine 3',5'-bisphosphate + H(+)</text>
        <dbReference type="Rhea" id="RHEA:12068"/>
        <dbReference type="Rhea" id="RHEA-COMP:9685"/>
        <dbReference type="Rhea" id="RHEA-COMP:9690"/>
        <dbReference type="ChEBI" id="CHEBI:15378"/>
        <dbReference type="ChEBI" id="CHEBI:29999"/>
        <dbReference type="ChEBI" id="CHEBI:57287"/>
        <dbReference type="ChEBI" id="CHEBI:58343"/>
        <dbReference type="ChEBI" id="CHEBI:64479"/>
        <dbReference type="EC" id="2.7.8.7"/>
    </reaction>
</comment>